<organism evidence="2 3">
    <name type="scientific">Ephemerocybe angulata</name>
    <dbReference type="NCBI Taxonomy" id="980116"/>
    <lineage>
        <taxon>Eukaryota</taxon>
        <taxon>Fungi</taxon>
        <taxon>Dikarya</taxon>
        <taxon>Basidiomycota</taxon>
        <taxon>Agaricomycotina</taxon>
        <taxon>Agaricomycetes</taxon>
        <taxon>Agaricomycetidae</taxon>
        <taxon>Agaricales</taxon>
        <taxon>Agaricineae</taxon>
        <taxon>Psathyrellaceae</taxon>
        <taxon>Ephemerocybe</taxon>
    </lineage>
</organism>
<reference evidence="2 3" key="1">
    <citation type="submission" date="2020-07" db="EMBL/GenBank/DDBJ databases">
        <title>Comparative genomics of pyrophilous fungi reveals a link between fire events and developmental genes.</title>
        <authorList>
            <consortium name="DOE Joint Genome Institute"/>
            <person name="Steindorff A.S."/>
            <person name="Carver A."/>
            <person name="Calhoun S."/>
            <person name="Stillman K."/>
            <person name="Liu H."/>
            <person name="Lipzen A."/>
            <person name="Pangilinan J."/>
            <person name="Labutti K."/>
            <person name="Bruns T.D."/>
            <person name="Grigoriev I.V."/>
        </authorList>
    </citation>
    <scope>NUCLEOTIDE SEQUENCE [LARGE SCALE GENOMIC DNA]</scope>
    <source>
        <strain evidence="2 3">CBS 144469</strain>
    </source>
</reference>
<evidence type="ECO:0000313" key="2">
    <source>
        <dbReference type="EMBL" id="KAF6747967.1"/>
    </source>
</evidence>
<dbReference type="AlphaFoldDB" id="A0A8H6HKD4"/>
<gene>
    <name evidence="2" type="ORF">DFP72DRAFT_1049887</name>
</gene>
<feature type="compositionally biased region" description="Polar residues" evidence="1">
    <location>
        <begin position="359"/>
        <end position="368"/>
    </location>
</feature>
<evidence type="ECO:0000313" key="3">
    <source>
        <dbReference type="Proteomes" id="UP000521943"/>
    </source>
</evidence>
<feature type="non-terminal residue" evidence="2">
    <location>
        <position position="1"/>
    </location>
</feature>
<protein>
    <recommendedName>
        <fullName evidence="4">G domain-containing protein</fullName>
    </recommendedName>
</protein>
<evidence type="ECO:0000256" key="1">
    <source>
        <dbReference type="SAM" id="MobiDB-lite"/>
    </source>
</evidence>
<name>A0A8H6HKD4_9AGAR</name>
<accession>A0A8H6HKD4</accession>
<dbReference type="InterPro" id="IPR027417">
    <property type="entry name" value="P-loop_NTPase"/>
</dbReference>
<dbReference type="EMBL" id="JACGCI010000076">
    <property type="protein sequence ID" value="KAF6747967.1"/>
    <property type="molecule type" value="Genomic_DNA"/>
</dbReference>
<feature type="region of interest" description="Disordered" evidence="1">
    <location>
        <begin position="359"/>
        <end position="384"/>
    </location>
</feature>
<keyword evidence="3" id="KW-1185">Reference proteome</keyword>
<comment type="caution">
    <text evidence="2">The sequence shown here is derived from an EMBL/GenBank/DDBJ whole genome shotgun (WGS) entry which is preliminary data.</text>
</comment>
<evidence type="ECO:0008006" key="4">
    <source>
        <dbReference type="Google" id="ProtNLM"/>
    </source>
</evidence>
<proteinExistence type="predicted"/>
<sequence>MSEKEDIEADRPVRRGILVTQKRLQREETIVFNVFGNAIVLSLVRYRRFRALSPSAWNDFPSQTQSKRTSSSHLRHNATLVILSPLGRLSITMPIWNFAACGGCNEPSMLNRVNPVSPLTIRQLALNFAKGYGGAHDCFIKAVHHAFEGRSERLTAEEPTLGIKEYGVTLPGGRSLTFLDTPGFDGYHPGGERAMETEEILQMVEEHLKRKFVSVSHVLVLADANGMATTELHGRARRTFERLFPNTQVVCVTTRWDQIEDDISIHITAEEAQSKEDSLYADGRTSGSLLEYLHDGRHGAGGKVLHFRSGLPTESYSSPQDIMLKLLAGPGSDDTLEERLAAVTKERDELAAKYHSLLQEKQTPTTANDAAPPHDTARTPRTRRQRLLDTIDKFSTQVAEMIDERGREALDVADECA</sequence>
<dbReference type="Proteomes" id="UP000521943">
    <property type="component" value="Unassembled WGS sequence"/>
</dbReference>
<dbReference type="SUPFAM" id="SSF52540">
    <property type="entry name" value="P-loop containing nucleoside triphosphate hydrolases"/>
    <property type="match status" value="1"/>
</dbReference>
<dbReference type="Gene3D" id="3.40.50.300">
    <property type="entry name" value="P-loop containing nucleotide triphosphate hydrolases"/>
    <property type="match status" value="1"/>
</dbReference>